<dbReference type="Gene3D" id="3.50.50.60">
    <property type="entry name" value="FAD/NAD(P)-binding domain"/>
    <property type="match status" value="2"/>
</dbReference>
<evidence type="ECO:0000259" key="7">
    <source>
        <dbReference type="Pfam" id="PF05199"/>
    </source>
</evidence>
<dbReference type="PANTHER" id="PTHR42784:SF1">
    <property type="entry name" value="PYRANOSE 2-OXIDASE"/>
    <property type="match status" value="1"/>
</dbReference>
<keyword evidence="5" id="KW-0560">Oxidoreductase</keyword>
<comment type="caution">
    <text evidence="8">The sequence shown here is derived from an EMBL/GenBank/DDBJ whole genome shotgun (WGS) entry which is preliminary data.</text>
</comment>
<evidence type="ECO:0000256" key="4">
    <source>
        <dbReference type="ARBA" id="ARBA00022827"/>
    </source>
</evidence>
<dbReference type="SUPFAM" id="SSF51905">
    <property type="entry name" value="FAD/NAD(P)-binding domain"/>
    <property type="match status" value="1"/>
</dbReference>
<evidence type="ECO:0000256" key="1">
    <source>
        <dbReference type="ARBA" id="ARBA00001974"/>
    </source>
</evidence>
<name>A0A480AYB3_9BURK</name>
<comment type="cofactor">
    <cofactor evidence="1">
        <name>FAD</name>
        <dbReference type="ChEBI" id="CHEBI:57692"/>
    </cofactor>
</comment>
<dbReference type="PANTHER" id="PTHR42784">
    <property type="entry name" value="PYRANOSE 2-OXIDASE"/>
    <property type="match status" value="1"/>
</dbReference>
<dbReference type="Pfam" id="PF01266">
    <property type="entry name" value="DAO"/>
    <property type="match status" value="1"/>
</dbReference>
<keyword evidence="9" id="KW-1185">Reference proteome</keyword>
<evidence type="ECO:0000313" key="8">
    <source>
        <dbReference type="EMBL" id="GCL65107.1"/>
    </source>
</evidence>
<sequence>MIGRGAEGLDMQAADVCVVGAGPAGITLALELAARGQKVLVLESGGEQQDDALQELSAADVANPQVHDDPRICMARRLGGTSNLWGARCQPFDPIDFAHRDWVPDAAWPIGFSDALSPWYGRACELLSCGEPAFQDAGLSGRKPDPIVDVTRLERFSTAPKMQLAHGRVLAHSPLIDLRLHCTVVDIQLDEHGHAASLQVCTPDGQRHAVPVRRLVLAMGGLESTRLLLNLQRRHPALFGGDAGPLGRHYMAHVIGEVSDITFADAAIDAAFDFFLDGRGSYARRRFIPSDAAQRSHQLPNVSFWPVVPPVADPRHRSALLSTVFLAMAMGPIGRLLMAEAIRRYHAPPGTPWSPHVGNLLRGLPAAVSGSVGFLMRRYVSRPRVPGFFIRNDSRRYGLSYHAEHFPHADSRVRLSDQTDRLGLPKLQIDLRFGEEDAAALFRAHELMRAWLLNNKLGELHYRQPAEETPVAILAAARHGTHQIGTARMASETGAGVVNEDLQTFDVPNLYVNSSAVFPSSGQANPTLTIVALSVRLASHLAQ</sequence>
<organism evidence="8 9">
    <name type="scientific">Pseudaquabacterium pictum</name>
    <dbReference type="NCBI Taxonomy" id="2315236"/>
    <lineage>
        <taxon>Bacteria</taxon>
        <taxon>Pseudomonadati</taxon>
        <taxon>Pseudomonadota</taxon>
        <taxon>Betaproteobacteria</taxon>
        <taxon>Burkholderiales</taxon>
        <taxon>Sphaerotilaceae</taxon>
        <taxon>Pseudaquabacterium</taxon>
    </lineage>
</organism>
<evidence type="ECO:0000313" key="9">
    <source>
        <dbReference type="Proteomes" id="UP000301751"/>
    </source>
</evidence>
<evidence type="ECO:0000256" key="3">
    <source>
        <dbReference type="ARBA" id="ARBA00022630"/>
    </source>
</evidence>
<dbReference type="AlphaFoldDB" id="A0A480AYB3"/>
<dbReference type="GO" id="GO:0016614">
    <property type="term" value="F:oxidoreductase activity, acting on CH-OH group of donors"/>
    <property type="evidence" value="ECO:0007669"/>
    <property type="project" value="InterPro"/>
</dbReference>
<reference evidence="9" key="1">
    <citation type="submission" date="2019-03" db="EMBL/GenBank/DDBJ databases">
        <title>Aquabacterium pictum sp.nov., the first bacteriochlorophyll a-containing freshwater bacterium in the genus Aquabacterium of the class Betaproteobacteria.</title>
        <authorList>
            <person name="Hirose S."/>
            <person name="Tank M."/>
            <person name="Hara E."/>
            <person name="Tamaki H."/>
            <person name="Takaichi S."/>
            <person name="Haruta S."/>
            <person name="Hanada S."/>
        </authorList>
    </citation>
    <scope>NUCLEOTIDE SEQUENCE [LARGE SCALE GENOMIC DNA]</scope>
    <source>
        <strain evidence="9">W35</strain>
    </source>
</reference>
<comment type="similarity">
    <text evidence="2">Belongs to the GMC oxidoreductase family.</text>
</comment>
<dbReference type="InterPro" id="IPR051473">
    <property type="entry name" value="P2Ox-like"/>
</dbReference>
<dbReference type="Pfam" id="PF05199">
    <property type="entry name" value="GMC_oxred_C"/>
    <property type="match status" value="1"/>
</dbReference>
<dbReference type="InterPro" id="IPR007867">
    <property type="entry name" value="GMC_OxRtase_C"/>
</dbReference>
<dbReference type="OrthoDB" id="9787779at2"/>
<dbReference type="EMBL" id="BJCL01000013">
    <property type="protein sequence ID" value="GCL65107.1"/>
    <property type="molecule type" value="Genomic_DNA"/>
</dbReference>
<accession>A0A480AYB3</accession>
<dbReference type="Proteomes" id="UP000301751">
    <property type="component" value="Unassembled WGS sequence"/>
</dbReference>
<protein>
    <submittedName>
        <fullName evidence="8">GMC oxidoreductase</fullName>
    </submittedName>
</protein>
<proteinExistence type="inferred from homology"/>
<dbReference type="InterPro" id="IPR036188">
    <property type="entry name" value="FAD/NAD-bd_sf"/>
</dbReference>
<feature type="domain" description="Glucose-methanol-choline oxidoreductase C-terminal" evidence="7">
    <location>
        <begin position="407"/>
        <end position="533"/>
    </location>
</feature>
<feature type="domain" description="FAD dependent oxidoreductase" evidence="6">
    <location>
        <begin position="15"/>
        <end position="45"/>
    </location>
</feature>
<keyword evidence="3" id="KW-0285">Flavoprotein</keyword>
<gene>
    <name evidence="8" type="ORF">AQPW35_41880</name>
</gene>
<dbReference type="InterPro" id="IPR006076">
    <property type="entry name" value="FAD-dep_OxRdtase"/>
</dbReference>
<evidence type="ECO:0000259" key="6">
    <source>
        <dbReference type="Pfam" id="PF01266"/>
    </source>
</evidence>
<evidence type="ECO:0000256" key="5">
    <source>
        <dbReference type="ARBA" id="ARBA00023002"/>
    </source>
</evidence>
<keyword evidence="4" id="KW-0274">FAD</keyword>
<evidence type="ECO:0000256" key="2">
    <source>
        <dbReference type="ARBA" id="ARBA00010790"/>
    </source>
</evidence>